<accession>A0AB38T4I8</accession>
<sequence length="205" mass="21891">MPLTAFALNCSLKASNDREKSSTDRLLADVLAALMQYDVKGEIVRALSHDIKPGVLSDMGEGDDWPKLRKKILAADIFVLGLPIWLGQPSSVAKRVLERMDAFLEETDDRGRMPAAGKVALVAIVGNEDGAHHCHAECFQALNDVGFTIPANGGVYWVGEAMEDVNYVDLPATPEKVSGAIEMAASNAAHLAGLLKDRGYSGVSG</sequence>
<dbReference type="Pfam" id="PF03358">
    <property type="entry name" value="FMN_red"/>
    <property type="match status" value="1"/>
</dbReference>
<proteinExistence type="predicted"/>
<dbReference type="EMBL" id="CP088147">
    <property type="protein sequence ID" value="UTU49792.1"/>
    <property type="molecule type" value="Genomic_DNA"/>
</dbReference>
<dbReference type="RefSeq" id="WP_024505224.1">
    <property type="nucleotide sequence ID" value="NZ_CP088147.1"/>
</dbReference>
<evidence type="ECO:0000313" key="2">
    <source>
        <dbReference type="EMBL" id="UTU49792.1"/>
    </source>
</evidence>
<reference evidence="2 3" key="1">
    <citation type="journal article" date="2022" name="Microbiol. Resour. Announc.">
        <title>Complete Genome Sequence of Mesorhizobium ciceri Strain R30, a Rhizobium Used as a Commercial Inoculant for Chickpea in Argentina.</title>
        <authorList>
            <person name="Foresto E."/>
            <person name="Revale S."/>
            <person name="Primo E."/>
            <person name="Nievas F."/>
            <person name="Carezzano E."/>
            <person name="Puente M."/>
            <person name="Alzari P."/>
            <person name="Mart M."/>
            <person name="Ben-Assaya M."/>
            <person name="Mornico D."/>
            <person name="Santoro M."/>
            <person name="Mart F."/>
            <person name="Giordano W."/>
            <person name="Bogino P."/>
        </authorList>
    </citation>
    <scope>NUCLEOTIDE SEQUENCE [LARGE SCALE GENOMIC DNA]</scope>
    <source>
        <strain evidence="2 3">R30</strain>
    </source>
</reference>
<dbReference type="SUPFAM" id="SSF52218">
    <property type="entry name" value="Flavoproteins"/>
    <property type="match status" value="1"/>
</dbReference>
<dbReference type="Proteomes" id="UP001060070">
    <property type="component" value="Chromosome"/>
</dbReference>
<dbReference type="AlphaFoldDB" id="A0AB38T4I8"/>
<gene>
    <name evidence="2" type="ORF">LRP29_20105</name>
</gene>
<protein>
    <submittedName>
        <fullName evidence="2">NAD(P)H-dependent oxidoreductase</fullName>
    </submittedName>
</protein>
<evidence type="ECO:0000313" key="3">
    <source>
        <dbReference type="Proteomes" id="UP001060070"/>
    </source>
</evidence>
<keyword evidence="3" id="KW-1185">Reference proteome</keyword>
<evidence type="ECO:0000259" key="1">
    <source>
        <dbReference type="Pfam" id="PF03358"/>
    </source>
</evidence>
<dbReference type="Gene3D" id="3.40.50.360">
    <property type="match status" value="1"/>
</dbReference>
<dbReference type="InterPro" id="IPR029039">
    <property type="entry name" value="Flavoprotein-like_sf"/>
</dbReference>
<feature type="domain" description="NADPH-dependent FMN reductase-like" evidence="1">
    <location>
        <begin position="17"/>
        <end position="160"/>
    </location>
</feature>
<dbReference type="InterPro" id="IPR005025">
    <property type="entry name" value="FMN_Rdtase-like_dom"/>
</dbReference>
<organism evidence="2 3">
    <name type="scientific">Mesorhizobium ciceri</name>
    <dbReference type="NCBI Taxonomy" id="39645"/>
    <lineage>
        <taxon>Bacteria</taxon>
        <taxon>Pseudomonadati</taxon>
        <taxon>Pseudomonadota</taxon>
        <taxon>Alphaproteobacteria</taxon>
        <taxon>Hyphomicrobiales</taxon>
        <taxon>Phyllobacteriaceae</taxon>
        <taxon>Mesorhizobium</taxon>
    </lineage>
</organism>
<name>A0AB38T4I8_9HYPH</name>
<dbReference type="GO" id="GO:0016491">
    <property type="term" value="F:oxidoreductase activity"/>
    <property type="evidence" value="ECO:0007669"/>
    <property type="project" value="InterPro"/>
</dbReference>